<evidence type="ECO:0000259" key="8">
    <source>
        <dbReference type="PROSITE" id="PS50847"/>
    </source>
</evidence>
<protein>
    <recommendedName>
        <fullName evidence="8">Gram-positive cocci surface proteins LPxTG domain-containing protein</fullName>
    </recommendedName>
</protein>
<evidence type="ECO:0000256" key="6">
    <source>
        <dbReference type="SAM" id="Phobius"/>
    </source>
</evidence>
<name>A0ABP4KHK1_9MICO</name>
<dbReference type="Proteomes" id="UP001500177">
    <property type="component" value="Unassembled WGS sequence"/>
</dbReference>
<gene>
    <name evidence="9" type="ORF">GCM10009690_01440</name>
</gene>
<dbReference type="Gene3D" id="2.40.10.10">
    <property type="entry name" value="Trypsin-like serine proteases"/>
    <property type="match status" value="1"/>
</dbReference>
<evidence type="ECO:0000313" key="9">
    <source>
        <dbReference type="EMBL" id="GAA1502515.1"/>
    </source>
</evidence>
<feature type="compositionally biased region" description="Acidic residues" evidence="5">
    <location>
        <begin position="382"/>
        <end position="407"/>
    </location>
</feature>
<keyword evidence="3 7" id="KW-0732">Signal</keyword>
<dbReference type="NCBIfam" id="TIGR01167">
    <property type="entry name" value="LPXTG_anchor"/>
    <property type="match status" value="1"/>
</dbReference>
<dbReference type="InterPro" id="IPR043504">
    <property type="entry name" value="Peptidase_S1_PA_chymotrypsin"/>
</dbReference>
<feature type="compositionally biased region" description="Low complexity" evidence="5">
    <location>
        <begin position="513"/>
        <end position="523"/>
    </location>
</feature>
<feature type="region of interest" description="Disordered" evidence="5">
    <location>
        <begin position="382"/>
        <end position="524"/>
    </location>
</feature>
<keyword evidence="6" id="KW-1133">Transmembrane helix</keyword>
<evidence type="ECO:0000313" key="10">
    <source>
        <dbReference type="Proteomes" id="UP001500177"/>
    </source>
</evidence>
<accession>A0ABP4KHK1</accession>
<feature type="compositionally biased region" description="Low complexity" evidence="5">
    <location>
        <begin position="408"/>
        <end position="417"/>
    </location>
</feature>
<evidence type="ECO:0000256" key="4">
    <source>
        <dbReference type="ARBA" id="ARBA00023088"/>
    </source>
</evidence>
<dbReference type="EMBL" id="BAAALX010000001">
    <property type="protein sequence ID" value="GAA1502515.1"/>
    <property type="molecule type" value="Genomic_DNA"/>
</dbReference>
<sequence>MQKKLVQSSLAMAAAAALGLGGAFAAAPASADQVKSEMSAQAASQAAKKIAVVNAFGFDEVTKTLSLGVESADEVDSKQIEELKNKYGADSVKVTAGVPEGQAYAGNDAVGGMGYLVDDDSGSEQPAGACSTGFAGWDKATKKPIVLSAGHCAEEIFSDPDDPEHPDTGKHLGWTTVRDAEKPSTAPGAGNGGEGFQDKGIGSLGEWKYKKFGTLAQPGETTGNDGDIDLSVIDLDTTKYGVKAGATDWTSASSDDLSTKVKPIASVGSHTDGAIEKSGRTTGLTNGEVIPKEQANFDFMVISGRWVHGFAVKSPVDNPFSEPGDSGGGVFQGDTAVGVISGGSPKTTFVDEEGNPVGDPFALGWVADLDYALDAADVDITFEDPNEEPPGEDDKDADANAEADAGAEADGGSAAEGAEAEKDGSAGADGEDADASAAAEGDDANASDNADADAKEADASSAAEGDDAEASADADGAEADASAAAGGKDDEADSDADGNEKPVQPDFNKTTVEEGGTITGTAEPNAEVQLTWNSADANAGSSQVDSQAVPAKGSTTVKTDAKGNFSFEAPAEAGVYNYTAVTHASGQSSAPAEFTVTVTERKTEAPAERKLTVEPKEIAASDFVQQDKGVQITAEGFEEGEEVTLKVVNGPEGVKDYQMTETAKADGVVGFSIYGTSASNPEAYLGKYDLEVTGANDTEDESALTGSFQVVADEDGTGGGNDDGNGDGGGSDLPRTGAELTGLAAGAGLLLVGGAAVVLTMRRKKNN</sequence>
<proteinExistence type="predicted"/>
<comment type="caution">
    <text evidence="9">The sequence shown here is derived from an EMBL/GenBank/DDBJ whole genome shotgun (WGS) entry which is preliminary data.</text>
</comment>
<dbReference type="PROSITE" id="PS00134">
    <property type="entry name" value="TRYPSIN_HIS"/>
    <property type="match status" value="1"/>
</dbReference>
<organism evidence="9 10">
    <name type="scientific">Brevibacterium permense</name>
    <dbReference type="NCBI Taxonomy" id="234834"/>
    <lineage>
        <taxon>Bacteria</taxon>
        <taxon>Bacillati</taxon>
        <taxon>Actinomycetota</taxon>
        <taxon>Actinomycetes</taxon>
        <taxon>Micrococcales</taxon>
        <taxon>Brevibacteriaceae</taxon>
        <taxon>Brevibacterium</taxon>
    </lineage>
</organism>
<keyword evidence="4" id="KW-0572">Peptidoglycan-anchor</keyword>
<evidence type="ECO:0000256" key="7">
    <source>
        <dbReference type="SAM" id="SignalP"/>
    </source>
</evidence>
<keyword evidence="1" id="KW-0134">Cell wall</keyword>
<evidence type="ECO:0000256" key="2">
    <source>
        <dbReference type="ARBA" id="ARBA00022525"/>
    </source>
</evidence>
<feature type="compositionally biased region" description="Gly residues" evidence="5">
    <location>
        <begin position="717"/>
        <end position="731"/>
    </location>
</feature>
<dbReference type="PROSITE" id="PS50847">
    <property type="entry name" value="GRAM_POS_ANCHORING"/>
    <property type="match status" value="1"/>
</dbReference>
<dbReference type="SUPFAM" id="SSF50494">
    <property type="entry name" value="Trypsin-like serine proteases"/>
    <property type="match status" value="1"/>
</dbReference>
<reference evidence="10" key="1">
    <citation type="journal article" date="2019" name="Int. J. Syst. Evol. Microbiol.">
        <title>The Global Catalogue of Microorganisms (GCM) 10K type strain sequencing project: providing services to taxonomists for standard genome sequencing and annotation.</title>
        <authorList>
            <consortium name="The Broad Institute Genomics Platform"/>
            <consortium name="The Broad Institute Genome Sequencing Center for Infectious Disease"/>
            <person name="Wu L."/>
            <person name="Ma J."/>
        </authorList>
    </citation>
    <scope>NUCLEOTIDE SEQUENCE [LARGE SCALE GENOMIC DNA]</scope>
    <source>
        <strain evidence="10">JCM 13318</strain>
    </source>
</reference>
<feature type="compositionally biased region" description="Acidic residues" evidence="5">
    <location>
        <begin position="429"/>
        <end position="445"/>
    </location>
</feature>
<evidence type="ECO:0000256" key="1">
    <source>
        <dbReference type="ARBA" id="ARBA00022512"/>
    </source>
</evidence>
<feature type="domain" description="Gram-positive cocci surface proteins LPxTG" evidence="8">
    <location>
        <begin position="733"/>
        <end position="767"/>
    </location>
</feature>
<feature type="chain" id="PRO_5047161187" description="Gram-positive cocci surface proteins LPxTG domain-containing protein" evidence="7">
    <location>
        <begin position="26"/>
        <end position="767"/>
    </location>
</feature>
<keyword evidence="6" id="KW-0812">Transmembrane</keyword>
<dbReference type="InterPro" id="IPR018114">
    <property type="entry name" value="TRYPSIN_HIS"/>
</dbReference>
<evidence type="ECO:0000256" key="3">
    <source>
        <dbReference type="ARBA" id="ARBA00022729"/>
    </source>
</evidence>
<feature type="compositionally biased region" description="Acidic residues" evidence="5">
    <location>
        <begin position="464"/>
        <end position="478"/>
    </location>
</feature>
<dbReference type="InterPro" id="IPR009003">
    <property type="entry name" value="Peptidase_S1_PA"/>
</dbReference>
<evidence type="ECO:0000256" key="5">
    <source>
        <dbReference type="SAM" id="MobiDB-lite"/>
    </source>
</evidence>
<keyword evidence="10" id="KW-1185">Reference proteome</keyword>
<dbReference type="InterPro" id="IPR019931">
    <property type="entry name" value="LPXTG_anchor"/>
</dbReference>
<keyword evidence="2" id="KW-0964">Secreted</keyword>
<feature type="signal peptide" evidence="7">
    <location>
        <begin position="1"/>
        <end position="25"/>
    </location>
</feature>
<feature type="transmembrane region" description="Helical" evidence="6">
    <location>
        <begin position="740"/>
        <end position="761"/>
    </location>
</feature>
<feature type="region of interest" description="Disordered" evidence="5">
    <location>
        <begin position="712"/>
        <end position="738"/>
    </location>
</feature>
<keyword evidence="6" id="KW-0472">Membrane</keyword>
<feature type="region of interest" description="Disordered" evidence="5">
    <location>
        <begin position="538"/>
        <end position="559"/>
    </location>
</feature>